<accession>A0A8P0SI59</accession>
<feature type="compositionally biased region" description="Low complexity" evidence="7">
    <location>
        <begin position="1242"/>
        <end position="1257"/>
    </location>
</feature>
<dbReference type="SUPFAM" id="SSF50978">
    <property type="entry name" value="WD40 repeat-like"/>
    <property type="match status" value="1"/>
</dbReference>
<reference evidence="9 10" key="1">
    <citation type="journal article" date="2005" name="Nature">
        <title>Genome sequence, comparative analysis and haplotype structure of the domestic dog.</title>
        <authorList>
            <consortium name="Broad Sequencing Platform"/>
            <person name="Lindblad-Toh K."/>
            <person name="Wade C.M."/>
            <person name="Mikkelsen T.S."/>
            <person name="Karlsson E.K."/>
            <person name="Jaffe D.B."/>
            <person name="Kamal M."/>
            <person name="Clamp M."/>
            <person name="Chang J.L."/>
            <person name="Kulbokas E.J. III"/>
            <person name="Zody M.C."/>
            <person name="Mauceli E."/>
            <person name="Xie X."/>
            <person name="Breen M."/>
            <person name="Wayne R.K."/>
            <person name="Ostrander E.A."/>
            <person name="Ponting C.P."/>
            <person name="Galibert F."/>
            <person name="Smith D.R."/>
            <person name="DeJong P.J."/>
            <person name="Kirkness E."/>
            <person name="Alvarez P."/>
            <person name="Biagi T."/>
            <person name="Brockman W."/>
            <person name="Butler J."/>
            <person name="Chin C.W."/>
            <person name="Cook A."/>
            <person name="Cuff J."/>
            <person name="Daly M.J."/>
            <person name="DeCaprio D."/>
            <person name="Gnerre S."/>
            <person name="Grabherr M."/>
            <person name="Kellis M."/>
            <person name="Kleber M."/>
            <person name="Bardeleben C."/>
            <person name="Goodstadt L."/>
            <person name="Heger A."/>
            <person name="Hitte C."/>
            <person name="Kim L."/>
            <person name="Koepfli K.P."/>
            <person name="Parker H.G."/>
            <person name="Pollinger J.P."/>
            <person name="Searle S.M."/>
            <person name="Sutter N.B."/>
            <person name="Thomas R."/>
            <person name="Webber C."/>
            <person name="Baldwin J."/>
            <person name="Abebe A."/>
            <person name="Abouelleil A."/>
            <person name="Aftuck L."/>
            <person name="Ait-Zahra M."/>
            <person name="Aldredge T."/>
            <person name="Allen N."/>
            <person name="An P."/>
            <person name="Anderson S."/>
            <person name="Antoine C."/>
            <person name="Arachchi H."/>
            <person name="Aslam A."/>
            <person name="Ayotte L."/>
            <person name="Bachantsang P."/>
            <person name="Barry A."/>
            <person name="Bayul T."/>
            <person name="Benamara M."/>
            <person name="Berlin A."/>
            <person name="Bessette D."/>
            <person name="Blitshteyn B."/>
            <person name="Bloom T."/>
            <person name="Blye J."/>
            <person name="Boguslavskiy L."/>
            <person name="Bonnet C."/>
            <person name="Boukhgalter B."/>
            <person name="Brown A."/>
            <person name="Cahill P."/>
            <person name="Calixte N."/>
            <person name="Camarata J."/>
            <person name="Cheshatsang Y."/>
            <person name="Chu J."/>
            <person name="Citroen M."/>
            <person name="Collymore A."/>
            <person name="Cooke P."/>
            <person name="Dawoe T."/>
            <person name="Daza R."/>
            <person name="Decktor K."/>
            <person name="DeGray S."/>
            <person name="Dhargay N."/>
            <person name="Dooley K."/>
            <person name="Dooley K."/>
            <person name="Dorje P."/>
            <person name="Dorjee K."/>
            <person name="Dorris L."/>
            <person name="Duffey N."/>
            <person name="Dupes A."/>
            <person name="Egbiremolen O."/>
            <person name="Elong R."/>
            <person name="Falk J."/>
            <person name="Farina A."/>
            <person name="Faro S."/>
            <person name="Ferguson D."/>
            <person name="Ferreira P."/>
            <person name="Fisher S."/>
            <person name="FitzGerald M."/>
            <person name="Foley K."/>
            <person name="Foley C."/>
            <person name="Franke A."/>
            <person name="Friedrich D."/>
            <person name="Gage D."/>
            <person name="Garber M."/>
            <person name="Gearin G."/>
            <person name="Giannoukos G."/>
            <person name="Goode T."/>
            <person name="Goyette A."/>
            <person name="Graham J."/>
            <person name="Grandbois E."/>
            <person name="Gyaltsen K."/>
            <person name="Hafez N."/>
            <person name="Hagopian D."/>
            <person name="Hagos B."/>
            <person name="Hall J."/>
            <person name="Healy C."/>
            <person name="Hegarty R."/>
            <person name="Honan T."/>
            <person name="Horn A."/>
            <person name="Houde N."/>
            <person name="Hughes L."/>
            <person name="Hunnicutt L."/>
            <person name="Husby M."/>
            <person name="Jester B."/>
            <person name="Jones C."/>
            <person name="Kamat A."/>
            <person name="Kanga B."/>
            <person name="Kells C."/>
            <person name="Khazanovich D."/>
            <person name="Kieu A.C."/>
            <person name="Kisner P."/>
            <person name="Kumar M."/>
            <person name="Lance K."/>
            <person name="Landers T."/>
            <person name="Lara M."/>
            <person name="Lee W."/>
            <person name="Leger J.P."/>
            <person name="Lennon N."/>
            <person name="Leuper L."/>
            <person name="LeVine S."/>
            <person name="Liu J."/>
            <person name="Liu X."/>
            <person name="Lokyitsang Y."/>
            <person name="Lokyitsang T."/>
            <person name="Lui A."/>
            <person name="Macdonald J."/>
            <person name="Major J."/>
            <person name="Marabella R."/>
            <person name="Maru K."/>
            <person name="Matthews C."/>
            <person name="McDonough S."/>
            <person name="Mehta T."/>
            <person name="Meldrim J."/>
            <person name="Melnikov A."/>
            <person name="Meneus L."/>
            <person name="Mihalev A."/>
            <person name="Mihova T."/>
            <person name="Miller K."/>
            <person name="Mittelman R."/>
            <person name="Mlenga V."/>
            <person name="Mulrain L."/>
            <person name="Munson G."/>
            <person name="Navidi A."/>
            <person name="Naylor J."/>
            <person name="Nguyen T."/>
            <person name="Nguyen N."/>
            <person name="Nguyen C."/>
            <person name="Nguyen T."/>
            <person name="Nicol R."/>
            <person name="Norbu N."/>
            <person name="Norbu C."/>
            <person name="Novod N."/>
            <person name="Nyima T."/>
            <person name="Olandt P."/>
            <person name="O'Neill B."/>
            <person name="O'Neill K."/>
            <person name="Osman S."/>
            <person name="Oyono L."/>
            <person name="Patti C."/>
            <person name="Perrin D."/>
            <person name="Phunkhang P."/>
            <person name="Pierre F."/>
            <person name="Priest M."/>
            <person name="Rachupka A."/>
            <person name="Raghuraman S."/>
            <person name="Rameau R."/>
            <person name="Ray V."/>
            <person name="Raymond C."/>
            <person name="Rege F."/>
            <person name="Rise C."/>
            <person name="Rogers J."/>
            <person name="Rogov P."/>
            <person name="Sahalie J."/>
            <person name="Settipalli S."/>
            <person name="Sharpe T."/>
            <person name="Shea T."/>
            <person name="Sheehan M."/>
            <person name="Sherpa N."/>
            <person name="Shi J."/>
            <person name="Shih D."/>
            <person name="Sloan J."/>
            <person name="Smith C."/>
            <person name="Sparrow T."/>
            <person name="Stalker J."/>
            <person name="Stange-Thomann N."/>
            <person name="Stavropoulos S."/>
            <person name="Stone C."/>
            <person name="Stone S."/>
            <person name="Sykes S."/>
            <person name="Tchuinga P."/>
            <person name="Tenzing P."/>
            <person name="Tesfaye S."/>
            <person name="Thoulutsang D."/>
            <person name="Thoulutsang Y."/>
            <person name="Topham K."/>
            <person name="Topping I."/>
            <person name="Tsamla T."/>
            <person name="Vassiliev H."/>
            <person name="Venkataraman V."/>
            <person name="Vo A."/>
            <person name="Wangchuk T."/>
            <person name="Wangdi T."/>
            <person name="Weiand M."/>
            <person name="Wilkinson J."/>
            <person name="Wilson A."/>
            <person name="Yadav S."/>
            <person name="Yang S."/>
            <person name="Yang X."/>
            <person name="Young G."/>
            <person name="Yu Q."/>
            <person name="Zainoun J."/>
            <person name="Zembek L."/>
            <person name="Zimmer A."/>
            <person name="Lander E.S."/>
        </authorList>
    </citation>
    <scope>NUCLEOTIDE SEQUENCE [LARGE SCALE GENOMIC DNA]</scope>
    <source>
        <strain evidence="9">Boxer</strain>
    </source>
</reference>
<evidence type="ECO:0000259" key="8">
    <source>
        <dbReference type="PROSITE" id="PS50010"/>
    </source>
</evidence>
<dbReference type="InterPro" id="IPR000219">
    <property type="entry name" value="DH_dom"/>
</dbReference>
<evidence type="ECO:0000256" key="5">
    <source>
        <dbReference type="ARBA" id="ARBA00058240"/>
    </source>
</evidence>
<feature type="region of interest" description="Disordered" evidence="7">
    <location>
        <begin position="207"/>
        <end position="242"/>
    </location>
</feature>
<feature type="compositionally biased region" description="Polar residues" evidence="7">
    <location>
        <begin position="161"/>
        <end position="176"/>
    </location>
</feature>
<dbReference type="GO" id="GO:0005737">
    <property type="term" value="C:cytoplasm"/>
    <property type="evidence" value="ECO:0007669"/>
    <property type="project" value="UniProtKB-ARBA"/>
</dbReference>
<keyword evidence="1" id="KW-0488">Methylation</keyword>
<feature type="compositionally biased region" description="Low complexity" evidence="7">
    <location>
        <begin position="69"/>
        <end position="78"/>
    </location>
</feature>
<protein>
    <recommendedName>
        <fullName evidence="6">Rho guanine nucleotide exchange factor 10</fullName>
    </recommendedName>
</protein>
<dbReference type="Pfam" id="PF19056">
    <property type="entry name" value="WD40_2"/>
    <property type="match status" value="1"/>
</dbReference>
<reference evidence="9" key="2">
    <citation type="submission" date="2025-08" db="UniProtKB">
        <authorList>
            <consortium name="Ensembl"/>
        </authorList>
    </citation>
    <scope>IDENTIFICATION</scope>
</reference>
<feature type="region of interest" description="Disordered" evidence="7">
    <location>
        <begin position="1383"/>
        <end position="1413"/>
    </location>
</feature>
<dbReference type="OrthoDB" id="28697at2759"/>
<dbReference type="FunFam" id="1.20.900.10:FF:000003">
    <property type="entry name" value="Rho guanine nucleotide exchange factor 10 like"/>
    <property type="match status" value="1"/>
</dbReference>
<evidence type="ECO:0000256" key="7">
    <source>
        <dbReference type="SAM" id="MobiDB-lite"/>
    </source>
</evidence>
<dbReference type="InterPro" id="IPR035899">
    <property type="entry name" value="DBL_dom_sf"/>
</dbReference>
<dbReference type="GO" id="GO:0005085">
    <property type="term" value="F:guanyl-nucleotide exchange factor activity"/>
    <property type="evidence" value="ECO:0007669"/>
    <property type="project" value="UniProtKB-KW"/>
</dbReference>
<dbReference type="Gene3D" id="2.130.10.10">
    <property type="entry name" value="YVTN repeat-like/Quinoprotein amine dehydrogenase"/>
    <property type="match status" value="1"/>
</dbReference>
<evidence type="ECO:0000256" key="3">
    <source>
        <dbReference type="ARBA" id="ARBA00022658"/>
    </source>
</evidence>
<dbReference type="Proteomes" id="UP000002254">
    <property type="component" value="Chromosome 16"/>
</dbReference>
<feature type="region of interest" description="Disordered" evidence="7">
    <location>
        <begin position="154"/>
        <end position="188"/>
    </location>
</feature>
<feature type="compositionally biased region" description="Basic and acidic residues" evidence="7">
    <location>
        <begin position="179"/>
        <end position="188"/>
    </location>
</feature>
<evidence type="ECO:0000313" key="10">
    <source>
        <dbReference type="Proteomes" id="UP000002254"/>
    </source>
</evidence>
<dbReference type="CDD" id="cd00160">
    <property type="entry name" value="RhoGEF"/>
    <property type="match status" value="1"/>
</dbReference>
<evidence type="ECO:0000256" key="4">
    <source>
        <dbReference type="ARBA" id="ARBA00023054"/>
    </source>
</evidence>
<keyword evidence="4" id="KW-0175">Coiled coil</keyword>
<dbReference type="FunFam" id="2.130.10.10:FF:000340">
    <property type="entry name" value="Rho guanine nucleotide exchange factor (GEF) 10"/>
    <property type="match status" value="1"/>
</dbReference>
<dbReference type="SUPFAM" id="SSF50729">
    <property type="entry name" value="PH domain-like"/>
    <property type="match status" value="1"/>
</dbReference>
<feature type="domain" description="DH" evidence="8">
    <location>
        <begin position="393"/>
        <end position="580"/>
    </location>
</feature>
<evidence type="ECO:0000313" key="9">
    <source>
        <dbReference type="Ensembl" id="ENSCAFP00000020133.5"/>
    </source>
</evidence>
<dbReference type="InterPro" id="IPR036322">
    <property type="entry name" value="WD40_repeat_dom_sf"/>
</dbReference>
<gene>
    <name evidence="9" type="primary">ARHGEF10</name>
</gene>
<proteinExistence type="predicted"/>
<dbReference type="PROSITE" id="PS50010">
    <property type="entry name" value="DH_2"/>
    <property type="match status" value="1"/>
</dbReference>
<name>A0A8P0SI59_CANLF</name>
<dbReference type="SMART" id="SM00325">
    <property type="entry name" value="RhoGEF"/>
    <property type="match status" value="1"/>
</dbReference>
<dbReference type="Gene3D" id="1.20.900.10">
    <property type="entry name" value="Dbl homology (DH) domain"/>
    <property type="match status" value="1"/>
</dbReference>
<dbReference type="InterPro" id="IPR015943">
    <property type="entry name" value="WD40/YVTN_repeat-like_dom_sf"/>
</dbReference>
<dbReference type="Pfam" id="PF19057">
    <property type="entry name" value="PH_19"/>
    <property type="match status" value="1"/>
</dbReference>
<keyword evidence="3" id="KW-0344">Guanine-nucleotide releasing factor</keyword>
<feature type="compositionally biased region" description="Pro residues" evidence="7">
    <location>
        <begin position="1"/>
        <end position="10"/>
    </location>
</feature>
<feature type="region of interest" description="Disordered" evidence="7">
    <location>
        <begin position="1190"/>
        <end position="1263"/>
    </location>
</feature>
<feature type="region of interest" description="Disordered" evidence="7">
    <location>
        <begin position="1"/>
        <end position="123"/>
    </location>
</feature>
<comment type="function">
    <text evidence="5">May play a role in developmental myelination of peripheral nerves.</text>
</comment>
<dbReference type="InterPro" id="IPR039919">
    <property type="entry name" value="ARHGEF10/ARHGEF17"/>
</dbReference>
<dbReference type="GO" id="GO:0051056">
    <property type="term" value="P:regulation of small GTPase mediated signal transduction"/>
    <property type="evidence" value="ECO:0007669"/>
    <property type="project" value="UniProtKB-ARBA"/>
</dbReference>
<dbReference type="SUPFAM" id="SSF48065">
    <property type="entry name" value="DBL homology domain (DH-domain)"/>
    <property type="match status" value="1"/>
</dbReference>
<dbReference type="GO" id="GO:0051496">
    <property type="term" value="P:positive regulation of stress fiber assembly"/>
    <property type="evidence" value="ECO:0007669"/>
    <property type="project" value="UniProtKB-ARBA"/>
</dbReference>
<keyword evidence="2" id="KW-0597">Phosphoprotein</keyword>
<feature type="compositionally biased region" description="Acidic residues" evidence="7">
    <location>
        <begin position="220"/>
        <end position="235"/>
    </location>
</feature>
<feature type="compositionally biased region" description="Acidic residues" evidence="7">
    <location>
        <begin position="22"/>
        <end position="40"/>
    </location>
</feature>
<evidence type="ECO:0000256" key="1">
    <source>
        <dbReference type="ARBA" id="ARBA00022481"/>
    </source>
</evidence>
<dbReference type="PANTHER" id="PTHR12877">
    <property type="entry name" value="RHO GUANINE NUCLEOTIDE EXCHANGE FACTOR"/>
    <property type="match status" value="1"/>
</dbReference>
<sequence length="1462" mass="160446">MDQPEPPGPAPADAEVKCDPNNNEDDEGEQFDFDSGDEIPEADRAATDAPGDSRPGTDAAPGAGGDVGMGTAPDALLEPTPPPPRVNPYSVIDITPFQEEQPPPADAEAEAESASPPVPSGYSVPVPCGYAVPCNLPLLLPAYSNPVVIRAPSLDEEETQEVAQDSQFNSLSSEDPANSEDRVHKEDSALARWVADPANTAWMENPEEAIYDDVPRENSDSEPDEMIYDDVENGEEGGNSSLEYGWSSSEFESYEEQSDSECKNGVPRSFLRSNHKKQLSHDLTRFKEHYEKKMRALVADAVGASETQQLKQRHEPKMQKLMKAAKEGTKDGLEKTKAAVKRGRSLIRTRSFMAADHRSCLEEEQNLFIDVECKHPEAILTPMPEGLSQQQVVRRYILGSVVDSEKNYVDALKRILEQYEKPLSEMEPKILSERKLKMVFFRVKELLQCHGMFQIALASRVAEWDSVETIGDVFVASFSKSMVLDAYSEYVNNFSTAVAILKKTCATKPAFLEFLKQCQESSPDRVTLYSLMMKPIQRFPQFILLLQDMLKNTSKGHPDRLPLQMALTELETLAEKLNERKRDADQRCEIKHVAKAINERYLNKLLSSGNRYLVRSDDMIETVYNDRGEIIKTKERRVFMLSDVLMCATVSARTSDSSTIMSSSQRYLLKWSVPLGHVEVIEYGSNDGAGESRCPPVHPPESLAVVANAKPNQVYVGPGQLYQDLQNLLHDLNVVGQISQLIGNLRGNYQNLNQAVAHDWTAGLQRLILKKEEEIRAADCCRIQLQLPGKQDKSGRPTFFTAVFNTFTPAIKESWISNLQMAKLALEEENHMGWFCVEDDGNQIKKERHPLLVGHMPVTVAKQQEFKIECAAYNPEPCVTSEAQPDSLSTVHGFLWIGSCTSQMGQVAIVSFQNCNPKVIECFNVESRILCMVFIPAEERPAEPEATAGRASGVPTVCLGTEEGSISIYKSSQGCKKVRLQQFFAPDKSTVLSLACTPQSLYAGLVNGAVAVYGKAEDGSWNSEPQKVIKLGVLPVRSLVMAEDTLWAASGGQVFTVSTETHAIESQLEAHQEEGMVVSHMVIAGVGIWLAFTSGSTLRLFHTETLKHLQDINVATPVHHMLPGHQRLSVTSLLVCHGLLMVGTSVGIVVALPVPRLQGIPKVTGRGMVSYHAHNGPVKFLVMATAALKTDKDKPTDSPPACADPQEEEQKDVPPSEGPSQGSPDAVWLGASLGAGTHRSEVSSSSGSLTPSQGSGSLEPRSEESVVYDLLRLPSVLPGRGRRARRAKASSVLVVCGGQGHRRVSRRARQQRPEELAASVMVWQGRPVVVAGACGVPGGCPHPGDTPAACCARCPCSRRLLKQKLGRRRASVEQDWTSSPWALVSQPRGVTGTARPSSWPAGPSGLRPGPPRRPRLLALRARFRPLAVPGGCYLYLDTRRAERRTRCGDPLVRCSICANDYK</sequence>
<organism evidence="9 10">
    <name type="scientific">Canis lupus familiaris</name>
    <name type="common">Dog</name>
    <name type="synonym">Canis familiaris</name>
    <dbReference type="NCBI Taxonomy" id="9615"/>
    <lineage>
        <taxon>Eukaryota</taxon>
        <taxon>Metazoa</taxon>
        <taxon>Chordata</taxon>
        <taxon>Craniata</taxon>
        <taxon>Vertebrata</taxon>
        <taxon>Euteleostomi</taxon>
        <taxon>Mammalia</taxon>
        <taxon>Eutheria</taxon>
        <taxon>Laurasiatheria</taxon>
        <taxon>Carnivora</taxon>
        <taxon>Caniformia</taxon>
        <taxon>Canidae</taxon>
        <taxon>Canis</taxon>
    </lineage>
</organism>
<dbReference type="PANTHER" id="PTHR12877:SF14">
    <property type="entry name" value="RHO GUANINE NUCLEOTIDE EXCHANGE FACTOR 10"/>
    <property type="match status" value="1"/>
</dbReference>
<evidence type="ECO:0000256" key="2">
    <source>
        <dbReference type="ARBA" id="ARBA00022553"/>
    </source>
</evidence>
<dbReference type="Ensembl" id="ENSCAFT00000021678.5">
    <property type="protein sequence ID" value="ENSCAFP00000020133.5"/>
    <property type="gene ID" value="ENSCAFG00000013667.5"/>
</dbReference>
<evidence type="ECO:0000256" key="6">
    <source>
        <dbReference type="ARBA" id="ARBA00074300"/>
    </source>
</evidence>
<feature type="compositionally biased region" description="Low complexity" evidence="7">
    <location>
        <begin position="112"/>
        <end position="123"/>
    </location>
</feature>
<dbReference type="Pfam" id="PF00621">
    <property type="entry name" value="RhoGEF"/>
    <property type="match status" value="1"/>
</dbReference>